<proteinExistence type="predicted"/>
<feature type="region of interest" description="Disordered" evidence="1">
    <location>
        <begin position="2364"/>
        <end position="2395"/>
    </location>
</feature>
<feature type="region of interest" description="Disordered" evidence="1">
    <location>
        <begin position="1942"/>
        <end position="2027"/>
    </location>
</feature>
<dbReference type="Proteomes" id="UP001165080">
    <property type="component" value="Unassembled WGS sequence"/>
</dbReference>
<feature type="compositionally biased region" description="Low complexity" evidence="1">
    <location>
        <begin position="2843"/>
        <end position="2853"/>
    </location>
</feature>
<feature type="compositionally biased region" description="Low complexity" evidence="1">
    <location>
        <begin position="244"/>
        <end position="257"/>
    </location>
</feature>
<reference evidence="2 3" key="1">
    <citation type="journal article" date="2023" name="Commun. Biol.">
        <title>Reorganization of the ancestral sex-determining regions during the evolution of trioecy in Pleodorina starrii.</title>
        <authorList>
            <person name="Takahashi K."/>
            <person name="Suzuki S."/>
            <person name="Kawai-Toyooka H."/>
            <person name="Yamamoto K."/>
            <person name="Hamaji T."/>
            <person name="Ootsuki R."/>
            <person name="Yamaguchi H."/>
            <person name="Kawachi M."/>
            <person name="Higashiyama T."/>
            <person name="Nozaki H."/>
        </authorList>
    </citation>
    <scope>NUCLEOTIDE SEQUENCE [LARGE SCALE GENOMIC DNA]</scope>
    <source>
        <strain evidence="2 3">NIES-4479</strain>
    </source>
</reference>
<feature type="compositionally biased region" description="Low complexity" evidence="1">
    <location>
        <begin position="1498"/>
        <end position="1515"/>
    </location>
</feature>
<evidence type="ECO:0000313" key="2">
    <source>
        <dbReference type="EMBL" id="GLC56067.1"/>
    </source>
</evidence>
<feature type="compositionally biased region" description="Low complexity" evidence="1">
    <location>
        <begin position="480"/>
        <end position="495"/>
    </location>
</feature>
<feature type="compositionally biased region" description="Low complexity" evidence="1">
    <location>
        <begin position="1709"/>
        <end position="1729"/>
    </location>
</feature>
<feature type="compositionally biased region" description="Gly residues" evidence="1">
    <location>
        <begin position="2462"/>
        <end position="2475"/>
    </location>
</feature>
<feature type="region of interest" description="Disordered" evidence="1">
    <location>
        <begin position="2984"/>
        <end position="3053"/>
    </location>
</feature>
<feature type="region of interest" description="Disordered" evidence="1">
    <location>
        <begin position="1405"/>
        <end position="1553"/>
    </location>
</feature>
<feature type="compositionally biased region" description="Low complexity" evidence="1">
    <location>
        <begin position="2447"/>
        <end position="2461"/>
    </location>
</feature>
<feature type="compositionally biased region" description="Low complexity" evidence="1">
    <location>
        <begin position="1804"/>
        <end position="1816"/>
    </location>
</feature>
<keyword evidence="3" id="KW-1185">Reference proteome</keyword>
<feature type="compositionally biased region" description="Low complexity" evidence="1">
    <location>
        <begin position="1006"/>
        <end position="1026"/>
    </location>
</feature>
<feature type="region of interest" description="Disordered" evidence="1">
    <location>
        <begin position="2447"/>
        <end position="2498"/>
    </location>
</feature>
<feature type="compositionally biased region" description="Gly residues" evidence="1">
    <location>
        <begin position="2921"/>
        <end position="2930"/>
    </location>
</feature>
<feature type="compositionally biased region" description="Low complexity" evidence="1">
    <location>
        <begin position="3075"/>
        <end position="3092"/>
    </location>
</feature>
<feature type="compositionally biased region" description="Low complexity" evidence="1">
    <location>
        <begin position="118"/>
        <end position="131"/>
    </location>
</feature>
<feature type="region of interest" description="Disordered" evidence="1">
    <location>
        <begin position="659"/>
        <end position="684"/>
    </location>
</feature>
<feature type="compositionally biased region" description="Low complexity" evidence="1">
    <location>
        <begin position="2803"/>
        <end position="2812"/>
    </location>
</feature>
<feature type="compositionally biased region" description="Low complexity" evidence="1">
    <location>
        <begin position="1060"/>
        <end position="1070"/>
    </location>
</feature>
<feature type="region of interest" description="Disordered" evidence="1">
    <location>
        <begin position="2522"/>
        <end position="2691"/>
    </location>
</feature>
<feature type="compositionally biased region" description="Low complexity" evidence="1">
    <location>
        <begin position="2663"/>
        <end position="2691"/>
    </location>
</feature>
<feature type="compositionally biased region" description="Low complexity" evidence="1">
    <location>
        <begin position="2372"/>
        <end position="2392"/>
    </location>
</feature>
<feature type="compositionally biased region" description="Low complexity" evidence="1">
    <location>
        <begin position="2138"/>
        <end position="2161"/>
    </location>
</feature>
<feature type="compositionally biased region" description="Low complexity" evidence="1">
    <location>
        <begin position="378"/>
        <end position="389"/>
    </location>
</feature>
<feature type="compositionally biased region" description="Low complexity" evidence="1">
    <location>
        <begin position="620"/>
        <end position="633"/>
    </location>
</feature>
<organism evidence="2 3">
    <name type="scientific">Pleodorina starrii</name>
    <dbReference type="NCBI Taxonomy" id="330485"/>
    <lineage>
        <taxon>Eukaryota</taxon>
        <taxon>Viridiplantae</taxon>
        <taxon>Chlorophyta</taxon>
        <taxon>core chlorophytes</taxon>
        <taxon>Chlorophyceae</taxon>
        <taxon>CS clade</taxon>
        <taxon>Chlamydomonadales</taxon>
        <taxon>Volvocaceae</taxon>
        <taxon>Pleodorina</taxon>
    </lineage>
</organism>
<feature type="compositionally biased region" description="Low complexity" evidence="1">
    <location>
        <begin position="1405"/>
        <end position="1434"/>
    </location>
</feature>
<feature type="region of interest" description="Disordered" evidence="1">
    <location>
        <begin position="1801"/>
        <end position="1825"/>
    </location>
</feature>
<feature type="compositionally biased region" description="Low complexity" evidence="1">
    <location>
        <begin position="2276"/>
        <end position="2285"/>
    </location>
</feature>
<feature type="region of interest" description="Disordered" evidence="1">
    <location>
        <begin position="1570"/>
        <end position="1606"/>
    </location>
</feature>
<feature type="compositionally biased region" description="Basic and acidic residues" evidence="1">
    <location>
        <begin position="95"/>
        <end position="104"/>
    </location>
</feature>
<feature type="compositionally biased region" description="Low complexity" evidence="1">
    <location>
        <begin position="2991"/>
        <end position="3009"/>
    </location>
</feature>
<feature type="compositionally biased region" description="Low complexity" evidence="1">
    <location>
        <begin position="3034"/>
        <end position="3050"/>
    </location>
</feature>
<feature type="compositionally biased region" description="Low complexity" evidence="1">
    <location>
        <begin position="1570"/>
        <end position="1586"/>
    </location>
</feature>
<feature type="region of interest" description="Disordered" evidence="1">
    <location>
        <begin position="3071"/>
        <end position="3099"/>
    </location>
</feature>
<feature type="region of interest" description="Disordered" evidence="1">
    <location>
        <begin position="1"/>
        <end position="143"/>
    </location>
</feature>
<feature type="compositionally biased region" description="Gly residues" evidence="1">
    <location>
        <begin position="1953"/>
        <end position="1963"/>
    </location>
</feature>
<feature type="compositionally biased region" description="Polar residues" evidence="1">
    <location>
        <begin position="986"/>
        <end position="998"/>
    </location>
</feature>
<feature type="region of interest" description="Disordered" evidence="1">
    <location>
        <begin position="2064"/>
        <end position="2351"/>
    </location>
</feature>
<feature type="compositionally biased region" description="Low complexity" evidence="1">
    <location>
        <begin position="1150"/>
        <end position="1182"/>
    </location>
</feature>
<feature type="compositionally biased region" description="Low complexity" evidence="1">
    <location>
        <begin position="1742"/>
        <end position="1771"/>
    </location>
</feature>
<sequence>MAAGTPDEKFQKLREENERRRKKKEEEEKRRKQEEDQKAKEALERRRMERLEQDERMRKPWQQPPAPKKPILKKGAKQKPVQPAPPACDPVRQSQAEEKRREWRQGLQDFIKQQRQQAVAAVKAPAGAAAGPAGGGAGQDGAPVVPLTWEELRMAAEAGFDELLKQKELQAEQNPPEEPTSRIARHRSPYKSPFRGAPAPPQETVQVALVPTQQYNGNGVSAPPAQTQASPRHVPDHRGGGGAAAAATNAVTAGTAGRESYKYSDAPSWVGTPGSGPGASSASGWQCQQQQLPTPGAVSIGSGEPVHANFASDRQQPQQHSADAATGDSGVEGPPAAILYPPAAANAPDRGSWADGLAGLTGDAHAADGGSSVGGSGAAAVGSIASSGGLRRGVTSTARYRTVPLDPSSLDLAASSAGAEADPWVEAAPPTPSFGYPGDSAAAPRGSPRGSPRGQRPPLPGPYDAPSQQQWPPVAAAETRAPTQQARAVPAAPARLGIPDDPLEASLQADGTLAALQQADGFRLSSPRSAGQLPPPPQQQQQAPQPQSMLTTRSQDCHPGAQPWNAAAAAASPVPVPQQLQQHPARQDQRHARRGWGVPAQPPAAATADPQAEPPPPPWALDGTDAATATAAAGVPVAASWGPDGAPSPDSGVAVGRWAAEDASPSQAALLSSGGQGQARSPAAIRHSVAVGDSGGPAMWQRDSVALHHAVPPPMPPAAAAMAASTAAPLYGMAAPQQGVGAAAVVEPPTLAPAPSPPSQPRPAAAVQGSADSGGAERRQSLSLTQGAAGQASWPQGQSQAPGAAGGRVDMSADLVRFSSPPGPSRAPSDTASPAVSPPQPVQSSLEVQQQQPGREQQTLLQQGRQSRHLLSGGSCDGEAPTEPSLAAAASQPAGTGEADPWVGQAQAPTVQSQAAKPATVLGGRMVGGQPPAAPELARESRQESWTGLRDGVTASQQPQQQAQGSAHAPTPSSDAPEPGPGLRLTVSQPHPQPQGSQLPPVAPGRPLSASAARLSSPSGVLASPPVSLPPLSPQAQQVVPPGEGDGAAAAPQPQPQAHPPQQAQVAPFRAPSPPASPPRTSGGPSQRFHRQHSATSLLDAVSLTGSAGGGSAPPARPYCDGQGLGVAASDAPAGHAPPAPMPAQPQPPEAQWQEPPVQPLAAFADLQPPQPQPQVLRPQQLYTDVTTQPSLEAAQAAAAAAAPVSSRRPGHISATPASSSPIAPAKRPATRAEEAAADAQPEMEVEGGLEVDGEVDLEEEEEEKEPAAGRGVSGGVSGQISQVELDMEESLERPPGTAEGSVLTGSHISARPWSGPSTCTGGGGSRLAGSGYQTSLLEDSVSSFDFRSRSAAASRPVSASPSCAPLPPPTAGAGAASPMRAASPVRAASPISLLYPAAAAAAAAALKQPSASRPTSAATAAAAAGSSVGKSSANGPPVLGGAGIAAAIDVRQGPHPSEGANLPRRQEPVPRELGWTRTPARPGVVVTHGSAATPSQAPRSGPSVVGSGVAAGAPNSFQVLQRPAGGGDGGANLYGSGDDVDGACGDGQPFVEESVDEPVDERYCTAPAAAGPALPADAPSCATTAPPAPASPPAPAAAGANPDPDLDALMREIQELSALRKALKAEFEVMGHGEAVANLRTLSTNFTEPTAAAGANGAEPPPPPPVQLPQAAAAAPLLQWNLPRQPAAQAPTADMAVAPVAAIGPAGPLGATAAGPPTYSQQPHQLPLQPQPLPNPVSAAQHLHLQHTQQQQPQHQQQEQPPPQHHLLQPQPRSEQPFLVNQQQHQQQQAEARWLPAPQLPVPTSAMAPAGAAASEPPPPPLPPTLGPLGPLAFPTQPQVTMMASGPEPGHAQAEAQALPGGWGPMAPAAANGAAAAAAADAPEDSQCGSFAFAAPAAAAGLAAPLPVAPPVIPVAAPEAVAAPAQAALTWTIPVNGGGGGAAGAPAAPHGGARGAAGGSSSGGASASGSATSTPRKAAAAAPQPKKSPSGGGYGTPTGAVLDSPGPGPGSGTRRGSGTTVHVAGGTASIGRQASANAAAVVAATPAERPLINEGSYAQAAVQARERAERERAAREVLQAESAAAKAAAMQRSRSERASGGPAAAASPSAAGGSVAKEASPLGPKAPSTIGSYVRQPSPVRAVPAARSAADAGDSVASVPTPGSEAQGSSSVAAGAKQAWGTPSSTARPSRIPTPPRARDAPAAAVVAPAAPTATPPPPPPRPAREDSSDSDFDFLERASDVSDSETPSPEPYGVSSKASLPPPPPRREAFVSPSAAAAAASAAYQERLADARPQPLRIPSSVAATPMGGVSTASTAASRAVPTGGRGHGGAAAAVGASRHGGRGPSTPFTAAIRELMGLPGSAPLEQSRAAAGKQLQQQQQQRGNAAAAGAGAGVEPIRLLSEEEDKLLASLKRLDADILRRGLAAAGIINDPQVQPAAAIQQGGALPAAAAPGPAAKGAAGGGGKAVRGAGKGAAAARAGAAAASPLTNSFQQDQLRESLERLDVRLGALRRKMEDRACSLGTPSSVAATPTAAATAAAAPRPDATPPRDERRGPPATLAKSRTPTPNKAKAIRDQRQQQLSTGQGPTPPPARAPPAAAAQPPKPASAPTMGTLGASAAAEPPMHPPQLQPAAAAAAAGGAIAAGAQPHGMPPRAPPARAPASAPSGPAAANAALQQQQQQQQQQQYQQQMMAAGGMPYGMMPGGGVPFGPGGGGMMPGMMFAPPPQGNGNGPLPMQLPPPPPPLQQQQPAAAAGCGQQVAYVPAMLPNGQMAYVPQYVQAGSAAGGFPGFLPFSQADAMQQQQQQPHPGMVPPPPSMMMMMTGQGHGQGGHMPAGFPGGPMQQQQQQQPGVGGPMLAWGAAPPPPPQHQQQQQQQQQPPLQQRVSYSGGGGGGPSLYSFDRSGHGSGYGSGPHDASQGGGMPGGYGPAQPQQLQQLPYATGPQPSGPMPHYHSTVMRSRSIGSRDGEVVAAAAAAAGLINHQHHQHQQQYHQHAQTHQQQSQQPHTVQGPGHPYSDQQGGVRQEAREPYSQQQQGQGSSQPHQVQGRGLHAPSATVWLCIWSFRGGPGGARVSTETRSSSSPSFLRGRTAGRGDP</sequence>
<feature type="compositionally biased region" description="Low complexity" evidence="1">
    <location>
        <begin position="561"/>
        <end position="584"/>
    </location>
</feature>
<feature type="compositionally biased region" description="Low complexity" evidence="1">
    <location>
        <begin position="2635"/>
        <end position="2652"/>
    </location>
</feature>
<feature type="compositionally biased region" description="Pro residues" evidence="1">
    <location>
        <begin position="750"/>
        <end position="761"/>
    </location>
</feature>
<feature type="compositionally biased region" description="Low complexity" evidence="1">
    <location>
        <begin position="334"/>
        <end position="348"/>
    </location>
</feature>
<accession>A0A9W6F4F0</accession>
<feature type="region of interest" description="Disordered" evidence="1">
    <location>
        <begin position="2802"/>
        <end position="2935"/>
    </location>
</feature>
<feature type="region of interest" description="Disordered" evidence="1">
    <location>
        <begin position="1348"/>
        <end position="1384"/>
    </location>
</feature>
<protein>
    <submittedName>
        <fullName evidence="2">Uncharacterized protein</fullName>
    </submittedName>
</protein>
<feature type="compositionally biased region" description="Low complexity" evidence="1">
    <location>
        <begin position="1034"/>
        <end position="1052"/>
    </location>
</feature>
<feature type="region of interest" description="Disordered" evidence="1">
    <location>
        <begin position="163"/>
        <end position="633"/>
    </location>
</feature>
<feature type="compositionally biased region" description="Low complexity" evidence="1">
    <location>
        <begin position="2099"/>
        <end position="2115"/>
    </location>
</feature>
<evidence type="ECO:0000256" key="1">
    <source>
        <dbReference type="SAM" id="MobiDB-lite"/>
    </source>
</evidence>
<feature type="compositionally biased region" description="Low complexity" evidence="1">
    <location>
        <begin position="2202"/>
        <end position="2214"/>
    </location>
</feature>
<feature type="compositionally biased region" description="Low complexity" evidence="1">
    <location>
        <begin position="2077"/>
        <end position="2090"/>
    </location>
</feature>
<comment type="caution">
    <text evidence="2">The sequence shown here is derived from an EMBL/GenBank/DDBJ whole genome shotgun (WGS) entry which is preliminary data.</text>
</comment>
<feature type="compositionally biased region" description="Gly residues" evidence="1">
    <location>
        <begin position="2828"/>
        <end position="2842"/>
    </location>
</feature>
<feature type="compositionally biased region" description="Low complexity" evidence="1">
    <location>
        <begin position="955"/>
        <end position="970"/>
    </location>
</feature>
<dbReference type="EMBL" id="BRXU01000014">
    <property type="protein sequence ID" value="GLC56067.1"/>
    <property type="molecule type" value="Genomic_DNA"/>
</dbReference>
<feature type="compositionally biased region" description="Low complexity" evidence="1">
    <location>
        <begin position="2476"/>
        <end position="2487"/>
    </location>
</feature>
<feature type="compositionally biased region" description="Low complexity" evidence="1">
    <location>
        <begin position="440"/>
        <end position="454"/>
    </location>
</feature>
<feature type="compositionally biased region" description="Pro residues" evidence="1">
    <location>
        <begin position="1136"/>
        <end position="1149"/>
    </location>
</feature>
<evidence type="ECO:0000313" key="3">
    <source>
        <dbReference type="Proteomes" id="UP001165080"/>
    </source>
</evidence>
<feature type="compositionally biased region" description="Low complexity" evidence="1">
    <location>
        <begin position="1372"/>
        <end position="1384"/>
    </location>
</feature>
<feature type="compositionally biased region" description="Low complexity" evidence="1">
    <location>
        <begin position="1964"/>
        <end position="1990"/>
    </location>
</feature>
<feature type="compositionally biased region" description="Polar residues" evidence="1">
    <location>
        <begin position="312"/>
        <end position="321"/>
    </location>
</feature>
<feature type="compositionally biased region" description="Polar residues" evidence="1">
    <location>
        <begin position="211"/>
        <end position="230"/>
    </location>
</feature>
<name>A0A9W6F4F0_9CHLO</name>
<feature type="compositionally biased region" description="Low complexity" evidence="1">
    <location>
        <begin position="842"/>
        <end position="863"/>
    </location>
</feature>
<feature type="compositionally biased region" description="Low complexity" evidence="1">
    <location>
        <begin position="2872"/>
        <end position="2886"/>
    </location>
</feature>
<feature type="compositionally biased region" description="Low complexity" evidence="1">
    <location>
        <begin position="1348"/>
        <end position="1364"/>
    </location>
</feature>
<feature type="compositionally biased region" description="Acidic residues" evidence="1">
    <location>
        <begin position="1242"/>
        <end position="1265"/>
    </location>
</feature>
<feature type="compositionally biased region" description="Low complexity" evidence="1">
    <location>
        <begin position="2531"/>
        <end position="2546"/>
    </location>
</feature>
<feature type="compositionally biased region" description="Low complexity" evidence="1">
    <location>
        <begin position="1194"/>
        <end position="1203"/>
    </location>
</feature>
<feature type="compositionally biased region" description="Basic and acidic residues" evidence="1">
    <location>
        <begin position="2065"/>
        <end position="2076"/>
    </location>
</feature>
<feature type="region of interest" description="Disordered" evidence="1">
    <location>
        <begin position="1651"/>
        <end position="1670"/>
    </location>
</feature>
<feature type="compositionally biased region" description="Pro residues" evidence="1">
    <location>
        <begin position="2653"/>
        <end position="2662"/>
    </location>
</feature>
<feature type="compositionally biased region" description="Low complexity" evidence="1">
    <location>
        <begin position="1214"/>
        <end position="1228"/>
    </location>
</feature>
<feature type="compositionally biased region" description="Low complexity" evidence="1">
    <location>
        <begin position="404"/>
        <end position="422"/>
    </location>
</feature>
<feature type="compositionally biased region" description="Basic and acidic residues" evidence="1">
    <location>
        <begin position="1"/>
        <end position="58"/>
    </location>
</feature>
<feature type="region of interest" description="Disordered" evidence="1">
    <location>
        <begin position="748"/>
        <end position="1332"/>
    </location>
</feature>
<feature type="compositionally biased region" description="Pro residues" evidence="1">
    <location>
        <begin position="1587"/>
        <end position="1596"/>
    </location>
</feature>
<gene>
    <name evidence="2" type="primary">PLEST003002</name>
    <name evidence="2" type="ORF">PLESTB_001060900</name>
</gene>
<feature type="region of interest" description="Disordered" evidence="1">
    <location>
        <begin position="1709"/>
        <end position="1771"/>
    </location>
</feature>